<dbReference type="STRING" id="106549.A0A540N697"/>
<dbReference type="EMBL" id="VIEB01000101">
    <property type="protein sequence ID" value="TQE06574.1"/>
    <property type="molecule type" value="Genomic_DNA"/>
</dbReference>
<organism evidence="2 3">
    <name type="scientific">Malus baccata</name>
    <name type="common">Siberian crab apple</name>
    <name type="synonym">Pyrus baccata</name>
    <dbReference type="NCBI Taxonomy" id="106549"/>
    <lineage>
        <taxon>Eukaryota</taxon>
        <taxon>Viridiplantae</taxon>
        <taxon>Streptophyta</taxon>
        <taxon>Embryophyta</taxon>
        <taxon>Tracheophyta</taxon>
        <taxon>Spermatophyta</taxon>
        <taxon>Magnoliopsida</taxon>
        <taxon>eudicotyledons</taxon>
        <taxon>Gunneridae</taxon>
        <taxon>Pentapetalae</taxon>
        <taxon>rosids</taxon>
        <taxon>fabids</taxon>
        <taxon>Rosales</taxon>
        <taxon>Rosaceae</taxon>
        <taxon>Amygdaloideae</taxon>
        <taxon>Maleae</taxon>
        <taxon>Malus</taxon>
    </lineage>
</organism>
<gene>
    <name evidence="2" type="ORF">C1H46_007816</name>
</gene>
<feature type="region of interest" description="Disordered" evidence="1">
    <location>
        <begin position="144"/>
        <end position="166"/>
    </location>
</feature>
<evidence type="ECO:0000313" key="3">
    <source>
        <dbReference type="Proteomes" id="UP000315295"/>
    </source>
</evidence>
<dbReference type="UniPathway" id="UPA00143"/>
<reference evidence="2 3" key="1">
    <citation type="journal article" date="2019" name="G3 (Bethesda)">
        <title>Sequencing of a Wild Apple (Malus baccata) Genome Unravels the Differences Between Cultivated and Wild Apple Species Regarding Disease Resistance and Cold Tolerance.</title>
        <authorList>
            <person name="Chen X."/>
        </authorList>
    </citation>
    <scope>NUCLEOTIDE SEQUENCE [LARGE SCALE GENOMIC DNA]</scope>
    <source>
        <strain evidence="3">cv. Shandingzi</strain>
        <tissue evidence="2">Leaves</tissue>
    </source>
</reference>
<dbReference type="AlphaFoldDB" id="A0A540N697"/>
<proteinExistence type="predicted"/>
<comment type="caution">
    <text evidence="2">The sequence shown here is derived from an EMBL/GenBank/DDBJ whole genome shotgun (WGS) entry which is preliminary data.</text>
</comment>
<name>A0A540N697_MALBA</name>
<dbReference type="Proteomes" id="UP000315295">
    <property type="component" value="Unassembled WGS sequence"/>
</dbReference>
<sequence>MDPFLRPEFISGFSLAFRFESSLAILPAHLGLSVLKLARRPRRGYTQGTSRQKTSTDFKKEVKNLRLAFIDMFLKYRTLARELQSHRDLDAKNKAELKRLKGAVFSVFSCTYIFLQEAASQPLPEILIEDVTVPEDAGLQILTDPGSEARSSSWQDCSGYEEGAGS</sequence>
<protein>
    <submittedName>
        <fullName evidence="2">Uncharacterized protein</fullName>
    </submittedName>
</protein>
<evidence type="ECO:0000256" key="1">
    <source>
        <dbReference type="SAM" id="MobiDB-lite"/>
    </source>
</evidence>
<keyword evidence="3" id="KW-1185">Reference proteome</keyword>
<evidence type="ECO:0000313" key="2">
    <source>
        <dbReference type="EMBL" id="TQE06574.1"/>
    </source>
</evidence>
<accession>A0A540N697</accession>
<dbReference type="GO" id="GO:0016567">
    <property type="term" value="P:protein ubiquitination"/>
    <property type="evidence" value="ECO:0007669"/>
    <property type="project" value="UniProtKB-UniPathway"/>
</dbReference>